<dbReference type="KEGG" id="sgl:SG2396"/>
<dbReference type="EMBL" id="AP008232">
    <property type="protein sequence ID" value="BAE75671.1"/>
    <property type="molecule type" value="Genomic_DNA"/>
</dbReference>
<sequence>MMQHSLSIQARFRPEVVERILRVVRHRGFELCALNMTPRAEVENINIHLTVASKRSVDLLSAQLSKLMDVSCVEIQQLTTQKIRA</sequence>
<dbReference type="HOGENOM" id="CLU_183627_0_0_6"/>
<evidence type="ECO:0000313" key="2">
    <source>
        <dbReference type="EMBL" id="CRL46763.1"/>
    </source>
</evidence>
<dbReference type="Pfam" id="PF13710">
    <property type="entry name" value="ACT_5"/>
    <property type="match status" value="1"/>
</dbReference>
<accession>Q2NQA4</accession>
<dbReference type="EMBL" id="LN854557">
    <property type="protein sequence ID" value="CRL46763.1"/>
    <property type="molecule type" value="Genomic_DNA"/>
</dbReference>
<evidence type="ECO:0000313" key="4">
    <source>
        <dbReference type="Proteomes" id="UP000245838"/>
    </source>
</evidence>
<dbReference type="OrthoDB" id="6198158at2"/>
<organism evidence="1 3">
    <name type="scientific">Sodalis glossinidius (strain morsitans)</name>
    <dbReference type="NCBI Taxonomy" id="343509"/>
    <lineage>
        <taxon>Bacteria</taxon>
        <taxon>Pseudomonadati</taxon>
        <taxon>Pseudomonadota</taxon>
        <taxon>Gammaproteobacteria</taxon>
        <taxon>Enterobacterales</taxon>
        <taxon>Bruguierivoracaceae</taxon>
        <taxon>Sodalis</taxon>
    </lineage>
</organism>
<dbReference type="RefSeq" id="WP_011412202.1">
    <property type="nucleotide sequence ID" value="NC_007712.1"/>
</dbReference>
<dbReference type="eggNOG" id="COG3978">
    <property type="taxonomic scope" value="Bacteria"/>
</dbReference>
<name>Q2NQA4_SODGM</name>
<keyword evidence="3" id="KW-1185">Reference proteome</keyword>
<dbReference type="Proteomes" id="UP000245838">
    <property type="component" value="Chromosome sggmmb4_Chromosome"/>
</dbReference>
<dbReference type="Gene3D" id="3.30.70.260">
    <property type="match status" value="1"/>
</dbReference>
<dbReference type="Proteomes" id="UP000001932">
    <property type="component" value="Chromosome"/>
</dbReference>
<dbReference type="STRING" id="343509.SG2396"/>
<dbReference type="AlphaFoldDB" id="Q2NQA4"/>
<evidence type="ECO:0000313" key="3">
    <source>
        <dbReference type="Proteomes" id="UP000001932"/>
    </source>
</evidence>
<dbReference type="InterPro" id="IPR045865">
    <property type="entry name" value="ACT-like_dom_sf"/>
</dbReference>
<dbReference type="SUPFAM" id="SSF55021">
    <property type="entry name" value="ACT-like"/>
    <property type="match status" value="1"/>
</dbReference>
<protein>
    <submittedName>
        <fullName evidence="2">Acetolactate synthase isozyme 2 small subunit</fullName>
    </submittedName>
    <submittedName>
        <fullName evidence="1">Acetolactate synthase isozyme II small subunit</fullName>
    </submittedName>
</protein>
<proteinExistence type="predicted"/>
<reference evidence="2 4" key="2">
    <citation type="submission" date="2015-05" db="EMBL/GenBank/DDBJ databases">
        <authorList>
            <person name="Goodhead I."/>
        </authorList>
    </citation>
    <scope>NUCLEOTIDE SEQUENCE [LARGE SCALE GENOMIC DNA]</scope>
    <source>
        <strain evidence="2">B4</strain>
        <strain evidence="4">morsitans</strain>
    </source>
</reference>
<reference evidence="1 3" key="1">
    <citation type="journal article" date="2006" name="Genome Res.">
        <title>Massive genome erosion and functional adaptations provide insights into the symbiotic lifestyle of Sodalis glossinidius in the tsetse host.</title>
        <authorList>
            <person name="Toh H."/>
            <person name="Weiss B.L."/>
            <person name="Perkin S.A.H."/>
            <person name="Yamashita A."/>
            <person name="Oshima K."/>
            <person name="Hattori M."/>
            <person name="Aksoy S."/>
        </authorList>
    </citation>
    <scope>NUCLEOTIDE SEQUENCE [LARGE SCALE GENOMIC DNA]</scope>
    <source>
        <strain evidence="1">Morsitans</strain>
        <strain evidence="3">morsitans</strain>
    </source>
</reference>
<gene>
    <name evidence="2" type="primary">ilvM</name>
    <name evidence="1" type="ordered locus">SG2396</name>
    <name evidence="2" type="ORF">SGGMMB4_05634</name>
</gene>
<dbReference type="BioCyc" id="SGLO343509:SGP1_RS21735-MONOMER"/>
<evidence type="ECO:0000313" key="1">
    <source>
        <dbReference type="EMBL" id="BAE75671.1"/>
    </source>
</evidence>
<dbReference type="NCBIfam" id="NF008362">
    <property type="entry name" value="PRK11152.1"/>
    <property type="match status" value="1"/>
</dbReference>